<protein>
    <recommendedName>
        <fullName evidence="4">Archaeal Type IV pilin N-terminal domain-containing protein</fullName>
    </recommendedName>
</protein>
<feature type="transmembrane region" description="Helical" evidence="1">
    <location>
        <begin position="20"/>
        <end position="42"/>
    </location>
</feature>
<reference evidence="2 3" key="1">
    <citation type="submission" date="2017-04" db="EMBL/GenBank/DDBJ databases">
        <title>Novel microbial lineages endemic to geothermal iron-oxide mats fill important gaps in the evolutionary history of Archaea.</title>
        <authorList>
            <person name="Jay Z.J."/>
            <person name="Beam J.P."/>
            <person name="Dlakic M."/>
            <person name="Rusch D.B."/>
            <person name="Kozubal M.A."/>
            <person name="Inskeep W.P."/>
        </authorList>
    </citation>
    <scope>NUCLEOTIDE SEQUENCE [LARGE SCALE GENOMIC DNA]</scope>
    <source>
        <strain evidence="2">ECH_B_SAG-M15</strain>
    </source>
</reference>
<keyword evidence="1" id="KW-0472">Membrane</keyword>
<accession>A0A2R6AZ16</accession>
<comment type="caution">
    <text evidence="2">The sequence shown here is derived from an EMBL/GenBank/DDBJ whole genome shotgun (WGS) entry which is preliminary data.</text>
</comment>
<name>A0A2R6AZ16_9ARCH</name>
<dbReference type="Proteomes" id="UP000240490">
    <property type="component" value="Unassembled WGS sequence"/>
</dbReference>
<gene>
    <name evidence="2" type="ORF">B9Q08_02570</name>
</gene>
<dbReference type="AlphaFoldDB" id="A0A2R6AZ16"/>
<evidence type="ECO:0000256" key="1">
    <source>
        <dbReference type="SAM" id="Phobius"/>
    </source>
</evidence>
<evidence type="ECO:0000313" key="2">
    <source>
        <dbReference type="EMBL" id="PSN91573.1"/>
    </source>
</evidence>
<evidence type="ECO:0000313" key="3">
    <source>
        <dbReference type="Proteomes" id="UP000240490"/>
    </source>
</evidence>
<evidence type="ECO:0008006" key="4">
    <source>
        <dbReference type="Google" id="ProtNLM"/>
    </source>
</evidence>
<dbReference type="EMBL" id="NEXJ01000044">
    <property type="protein sequence ID" value="PSN91573.1"/>
    <property type="molecule type" value="Genomic_DNA"/>
</dbReference>
<organism evidence="2 3">
    <name type="scientific">Candidatus Marsarchaeota G2 archaeon ECH_B_SAG-M15</name>
    <dbReference type="NCBI Taxonomy" id="1978162"/>
    <lineage>
        <taxon>Archaea</taxon>
        <taxon>Candidatus Marsarchaeota</taxon>
        <taxon>Candidatus Marsarchaeota group 2</taxon>
    </lineage>
</organism>
<keyword evidence="1" id="KW-1133">Transmembrane helix</keyword>
<proteinExistence type="predicted"/>
<keyword evidence="1" id="KW-0812">Transmembrane</keyword>
<sequence>MITMFKKTLNKKGVSQSLEAIILIVVALSVVAVYAGWAFGVFGRTISTPILTTMSTPVIQGASTSNPQLYISIKNSGGAAATITSVYVDNQLFNLQSQLILQPGQAETLIVPLGGSLGNLQIGSTVSVVVNAGQTTLSTMALVQS</sequence>